<protein>
    <recommendedName>
        <fullName evidence="3">C2H2-type domain-containing protein</fullName>
    </recommendedName>
</protein>
<feature type="region of interest" description="Disordered" evidence="2">
    <location>
        <begin position="1"/>
        <end position="106"/>
    </location>
</feature>
<gene>
    <name evidence="4" type="ORF">FFLO_02679</name>
</gene>
<dbReference type="PROSITE" id="PS50157">
    <property type="entry name" value="ZINC_FINGER_C2H2_2"/>
    <property type="match status" value="1"/>
</dbReference>
<sequence length="627" mass="65499">MRSTDALSLFFPPISTRSQASSSASTSQSTPTTDTTATASDVSGRSTSRPPNPTRKMSGLDLLISAARPASSSPTPPKQPLPVSPASTVNGSGGKSNGKTAQMPNILSASVPAARPMLSHGYVTTTALPTTSTTASTVGGSVSTRRSAGKNDQANKAPVLFDFRTTDKSPSSTRKADPAAGSGMSLLSQGLKDGPSPSAIPTSSSPSTRQPFPPPVASNNAAASGILRRTSTSGGKSGLYSPMPAPRMRPRALSMQMKIKGEILPDGASDDEDEEDEGMVVDGDESGERGKAVPLGTGSGGIKGKRKGMVFRCESCAKVYRHPSCLSKHRWEHSPHWANSSKLLLSKHQQVQLLEAATILVHLDPGNPAGQGKSLPEDKSLWPAAVSPAFRGNIKLPSRGMSKSPNMVASPLPGTTDNHVRRTSPDDSSSSTESSDRAHSVEADSGYSSGPQHGRLLDIGETPQRRGSQFGRASISSPLGQSVGSNGQGSLPDFNGFHIGSPRRYPLGTAANTGSPHSNGAKPQSYGHSYSYGSSHTARAGLFSPSYSPALGLPQSSLRSGTFLERHDEDSAEEDEDDSYRDRYNGGHGAQKQNGGFASRGQREMSLDETSPSPDGDDMDMAVDMEI</sequence>
<dbReference type="InterPro" id="IPR013087">
    <property type="entry name" value="Znf_C2H2_type"/>
</dbReference>
<dbReference type="GO" id="GO:0008270">
    <property type="term" value="F:zinc ion binding"/>
    <property type="evidence" value="ECO:0007669"/>
    <property type="project" value="UniProtKB-KW"/>
</dbReference>
<feature type="compositionally biased region" description="Acidic residues" evidence="2">
    <location>
        <begin position="615"/>
        <end position="627"/>
    </location>
</feature>
<feature type="region of interest" description="Disordered" evidence="2">
    <location>
        <begin position="130"/>
        <end position="248"/>
    </location>
</feature>
<feature type="compositionally biased region" description="Low complexity" evidence="2">
    <location>
        <begin position="195"/>
        <end position="207"/>
    </location>
</feature>
<evidence type="ECO:0000256" key="2">
    <source>
        <dbReference type="SAM" id="MobiDB-lite"/>
    </source>
</evidence>
<feature type="compositionally biased region" description="Polar residues" evidence="2">
    <location>
        <begin position="97"/>
        <end position="106"/>
    </location>
</feature>
<dbReference type="Proteomes" id="UP000812966">
    <property type="component" value="Unassembled WGS sequence"/>
</dbReference>
<proteinExistence type="predicted"/>
<accession>A0A8K0JMT0</accession>
<organism evidence="4 5">
    <name type="scientific">Filobasidium floriforme</name>
    <dbReference type="NCBI Taxonomy" id="5210"/>
    <lineage>
        <taxon>Eukaryota</taxon>
        <taxon>Fungi</taxon>
        <taxon>Dikarya</taxon>
        <taxon>Basidiomycota</taxon>
        <taxon>Agaricomycotina</taxon>
        <taxon>Tremellomycetes</taxon>
        <taxon>Filobasidiales</taxon>
        <taxon>Filobasidiaceae</taxon>
        <taxon>Filobasidium</taxon>
    </lineage>
</organism>
<feature type="compositionally biased region" description="Polar residues" evidence="2">
    <location>
        <begin position="474"/>
        <end position="489"/>
    </location>
</feature>
<feature type="region of interest" description="Disordered" evidence="2">
    <location>
        <begin position="393"/>
        <end position="532"/>
    </location>
</feature>
<dbReference type="EMBL" id="JABELV010000044">
    <property type="protein sequence ID" value="KAG7561862.1"/>
    <property type="molecule type" value="Genomic_DNA"/>
</dbReference>
<feature type="compositionally biased region" description="Acidic residues" evidence="2">
    <location>
        <begin position="570"/>
        <end position="579"/>
    </location>
</feature>
<evidence type="ECO:0000313" key="4">
    <source>
        <dbReference type="EMBL" id="KAG7561862.1"/>
    </source>
</evidence>
<evidence type="ECO:0000259" key="3">
    <source>
        <dbReference type="PROSITE" id="PS50157"/>
    </source>
</evidence>
<keyword evidence="5" id="KW-1185">Reference proteome</keyword>
<feature type="region of interest" description="Disordered" evidence="2">
    <location>
        <begin position="264"/>
        <end position="301"/>
    </location>
</feature>
<evidence type="ECO:0000256" key="1">
    <source>
        <dbReference type="PROSITE-ProRule" id="PRU00042"/>
    </source>
</evidence>
<feature type="region of interest" description="Disordered" evidence="2">
    <location>
        <begin position="565"/>
        <end position="627"/>
    </location>
</feature>
<feature type="compositionally biased region" description="Acidic residues" evidence="2">
    <location>
        <begin position="268"/>
        <end position="285"/>
    </location>
</feature>
<feature type="compositionally biased region" description="Polar residues" evidence="2">
    <location>
        <begin position="510"/>
        <end position="522"/>
    </location>
</feature>
<dbReference type="AlphaFoldDB" id="A0A8K0JMT0"/>
<keyword evidence="1" id="KW-0863">Zinc-finger</keyword>
<feature type="domain" description="C2H2-type" evidence="3">
    <location>
        <begin position="311"/>
        <end position="338"/>
    </location>
</feature>
<feature type="compositionally biased region" description="Polar residues" evidence="2">
    <location>
        <begin position="401"/>
        <end position="417"/>
    </location>
</feature>
<keyword evidence="1" id="KW-0862">Zinc</keyword>
<evidence type="ECO:0000313" key="5">
    <source>
        <dbReference type="Proteomes" id="UP000812966"/>
    </source>
</evidence>
<feature type="compositionally biased region" description="Low complexity" evidence="2">
    <location>
        <begin position="15"/>
        <end position="43"/>
    </location>
</feature>
<name>A0A8K0JMT0_9TREE</name>
<reference evidence="4" key="1">
    <citation type="submission" date="2020-04" db="EMBL/GenBank/DDBJ databases">
        <title>Analysis of mating type loci in Filobasidium floriforme.</title>
        <authorList>
            <person name="Nowrousian M."/>
        </authorList>
    </citation>
    <scope>NUCLEOTIDE SEQUENCE</scope>
    <source>
        <strain evidence="4">CBS 6242</strain>
    </source>
</reference>
<feature type="compositionally biased region" description="Pro residues" evidence="2">
    <location>
        <begin position="74"/>
        <end position="83"/>
    </location>
</feature>
<keyword evidence="1" id="KW-0479">Metal-binding</keyword>
<comment type="caution">
    <text evidence="4">The sequence shown here is derived from an EMBL/GenBank/DDBJ whole genome shotgun (WGS) entry which is preliminary data.</text>
</comment>
<feature type="compositionally biased region" description="Low complexity" evidence="2">
    <location>
        <begin position="130"/>
        <end position="144"/>
    </location>
</feature>
<dbReference type="PROSITE" id="PS00028">
    <property type="entry name" value="ZINC_FINGER_C2H2_1"/>
    <property type="match status" value="1"/>
</dbReference>